<sequence>MTTSKRGLVPKIIKTAVQEQFTRMGDGGYSTSIK</sequence>
<dbReference type="AlphaFoldDB" id="A0A0T9T490"/>
<proteinExistence type="predicted"/>
<gene>
    <name evidence="1" type="ORF">ERS008460_00290</name>
</gene>
<organism evidence="1 2">
    <name type="scientific">Yersinia aleksiciae</name>
    <dbReference type="NCBI Taxonomy" id="263819"/>
    <lineage>
        <taxon>Bacteria</taxon>
        <taxon>Pseudomonadati</taxon>
        <taxon>Pseudomonadota</taxon>
        <taxon>Gammaproteobacteria</taxon>
        <taxon>Enterobacterales</taxon>
        <taxon>Yersiniaceae</taxon>
        <taxon>Yersinia</taxon>
    </lineage>
</organism>
<reference evidence="2" key="1">
    <citation type="submission" date="2015-03" db="EMBL/GenBank/DDBJ databases">
        <authorList>
            <consortium name="Pathogen Informatics"/>
        </authorList>
    </citation>
    <scope>NUCLEOTIDE SEQUENCE [LARGE SCALE GENOMIC DNA]</scope>
    <source>
        <strain evidence="2">IP27925</strain>
    </source>
</reference>
<accession>A0A0T9T490</accession>
<name>A0A0T9T490_YERAE</name>
<dbReference type="Proteomes" id="UP000040088">
    <property type="component" value="Unassembled WGS sequence"/>
</dbReference>
<protein>
    <submittedName>
        <fullName evidence="1">Uncharacterized protein</fullName>
    </submittedName>
</protein>
<evidence type="ECO:0000313" key="2">
    <source>
        <dbReference type="Proteomes" id="UP000040088"/>
    </source>
</evidence>
<evidence type="ECO:0000313" key="1">
    <source>
        <dbReference type="EMBL" id="CNK58825.1"/>
    </source>
</evidence>
<dbReference type="EMBL" id="CQEM01000001">
    <property type="protein sequence ID" value="CNK58825.1"/>
    <property type="molecule type" value="Genomic_DNA"/>
</dbReference>